<protein>
    <submittedName>
        <fullName evidence="2">GIY-YIG nuclease family protein</fullName>
    </submittedName>
</protein>
<dbReference type="PROSITE" id="PS50164">
    <property type="entry name" value="GIY_YIG"/>
    <property type="match status" value="1"/>
</dbReference>
<sequence length="99" mass="11966">KYFEMHYLYILFSESSQKFYIGETNNIDERILKHQNHYYSNSFTKIANDWEVVLSFICIDKDEAIYLENFIKRMKSKTFNLKIIADPSILKDILLKRKT</sequence>
<reference evidence="2 3" key="1">
    <citation type="submission" date="2024-04" db="EMBL/GenBank/DDBJ databases">
        <title>New Clade of Flavobacterium.</title>
        <authorList>
            <person name="Matos L."/>
            <person name="Proenca D.N."/>
            <person name="Fransisco R.M."/>
            <person name="Chung A.P."/>
            <person name="Maccario L."/>
            <person name="Sorensen S.J."/>
            <person name="Morais P.V."/>
        </authorList>
    </citation>
    <scope>NUCLEOTIDE SEQUENCE [LARGE SCALE GENOMIC DNA]</scope>
    <source>
        <strain evidence="2 3">FZUC8N2.13</strain>
    </source>
</reference>
<dbReference type="Proteomes" id="UP001574169">
    <property type="component" value="Unassembled WGS sequence"/>
</dbReference>
<comment type="caution">
    <text evidence="2">The sequence shown here is derived from an EMBL/GenBank/DDBJ whole genome shotgun (WGS) entry which is preliminary data.</text>
</comment>
<keyword evidence="3" id="KW-1185">Reference proteome</keyword>
<dbReference type="SMART" id="SM00465">
    <property type="entry name" value="GIYc"/>
    <property type="match status" value="1"/>
</dbReference>
<name>A0ABV4TF97_9FLAO</name>
<dbReference type="Gene3D" id="3.40.1440.10">
    <property type="entry name" value="GIY-YIG endonuclease"/>
    <property type="match status" value="1"/>
</dbReference>
<evidence type="ECO:0000259" key="1">
    <source>
        <dbReference type="PROSITE" id="PS50164"/>
    </source>
</evidence>
<evidence type="ECO:0000313" key="3">
    <source>
        <dbReference type="Proteomes" id="UP001574169"/>
    </source>
</evidence>
<dbReference type="InterPro" id="IPR035901">
    <property type="entry name" value="GIY-YIG_endonuc_sf"/>
</dbReference>
<dbReference type="RefSeq" id="WP_373407645.1">
    <property type="nucleotide sequence ID" value="NZ_JBCFQL010000038.1"/>
</dbReference>
<dbReference type="InterPro" id="IPR000305">
    <property type="entry name" value="GIY-YIG_endonuc"/>
</dbReference>
<dbReference type="SUPFAM" id="SSF82771">
    <property type="entry name" value="GIY-YIG endonuclease"/>
    <property type="match status" value="1"/>
</dbReference>
<proteinExistence type="predicted"/>
<evidence type="ECO:0000313" key="2">
    <source>
        <dbReference type="EMBL" id="MFA9192762.1"/>
    </source>
</evidence>
<dbReference type="EMBL" id="JBCFQL010000038">
    <property type="protein sequence ID" value="MFA9192762.1"/>
    <property type="molecule type" value="Genomic_DNA"/>
</dbReference>
<feature type="domain" description="GIY-YIG" evidence="1">
    <location>
        <begin position="4"/>
        <end position="81"/>
    </location>
</feature>
<feature type="non-terminal residue" evidence="2">
    <location>
        <position position="1"/>
    </location>
</feature>
<accession>A0ABV4TF97</accession>
<gene>
    <name evidence="2" type="ORF">AAGV28_15420</name>
</gene>
<dbReference type="Pfam" id="PF01541">
    <property type="entry name" value="GIY-YIG"/>
    <property type="match status" value="1"/>
</dbReference>
<organism evidence="2 3">
    <name type="scientific">Flavobacterium zubiriense</name>
    <dbReference type="NCBI Taxonomy" id="3138075"/>
    <lineage>
        <taxon>Bacteria</taxon>
        <taxon>Pseudomonadati</taxon>
        <taxon>Bacteroidota</taxon>
        <taxon>Flavobacteriia</taxon>
        <taxon>Flavobacteriales</taxon>
        <taxon>Flavobacteriaceae</taxon>
        <taxon>Flavobacterium</taxon>
    </lineage>
</organism>